<dbReference type="AlphaFoldDB" id="A0A150GJF3"/>
<protein>
    <submittedName>
        <fullName evidence="2">Uncharacterized protein</fullName>
    </submittedName>
</protein>
<dbReference type="EMBL" id="LSYV01000021">
    <property type="protein sequence ID" value="KXZ49590.1"/>
    <property type="molecule type" value="Genomic_DNA"/>
</dbReference>
<feature type="region of interest" description="Disordered" evidence="1">
    <location>
        <begin position="73"/>
        <end position="100"/>
    </location>
</feature>
<proteinExistence type="predicted"/>
<dbReference type="OrthoDB" id="496970at2759"/>
<keyword evidence="3" id="KW-1185">Reference proteome</keyword>
<sequence length="100" mass="10526">MAAVVYNNIVYKIPILPGPEGKAAFKRKVNELFGLSRPFEVAFEVKVQEDKVSLLGLNSYEAATRCAAMSARRAAGSSTQPSEVTAVEQPEPSAAAAGGV</sequence>
<evidence type="ECO:0000313" key="3">
    <source>
        <dbReference type="Proteomes" id="UP000075714"/>
    </source>
</evidence>
<name>A0A150GJF3_GONPE</name>
<organism evidence="2 3">
    <name type="scientific">Gonium pectorale</name>
    <name type="common">Green alga</name>
    <dbReference type="NCBI Taxonomy" id="33097"/>
    <lineage>
        <taxon>Eukaryota</taxon>
        <taxon>Viridiplantae</taxon>
        <taxon>Chlorophyta</taxon>
        <taxon>core chlorophytes</taxon>
        <taxon>Chlorophyceae</taxon>
        <taxon>CS clade</taxon>
        <taxon>Chlamydomonadales</taxon>
        <taxon>Volvocaceae</taxon>
        <taxon>Gonium</taxon>
    </lineage>
</organism>
<gene>
    <name evidence="2" type="ORF">GPECTOR_20g446</name>
</gene>
<evidence type="ECO:0000313" key="2">
    <source>
        <dbReference type="EMBL" id="KXZ49590.1"/>
    </source>
</evidence>
<accession>A0A150GJF3</accession>
<reference evidence="3" key="1">
    <citation type="journal article" date="2016" name="Nat. Commun.">
        <title>The Gonium pectorale genome demonstrates co-option of cell cycle regulation during the evolution of multicellularity.</title>
        <authorList>
            <person name="Hanschen E.R."/>
            <person name="Marriage T.N."/>
            <person name="Ferris P.J."/>
            <person name="Hamaji T."/>
            <person name="Toyoda A."/>
            <person name="Fujiyama A."/>
            <person name="Neme R."/>
            <person name="Noguchi H."/>
            <person name="Minakuchi Y."/>
            <person name="Suzuki M."/>
            <person name="Kawai-Toyooka H."/>
            <person name="Smith D.R."/>
            <person name="Sparks H."/>
            <person name="Anderson J."/>
            <person name="Bakaric R."/>
            <person name="Luria V."/>
            <person name="Karger A."/>
            <person name="Kirschner M.W."/>
            <person name="Durand P.M."/>
            <person name="Michod R.E."/>
            <person name="Nozaki H."/>
            <person name="Olson B.J."/>
        </authorList>
    </citation>
    <scope>NUCLEOTIDE SEQUENCE [LARGE SCALE GENOMIC DNA]</scope>
    <source>
        <strain evidence="3">NIES-2863</strain>
    </source>
</reference>
<dbReference type="Proteomes" id="UP000075714">
    <property type="component" value="Unassembled WGS sequence"/>
</dbReference>
<comment type="caution">
    <text evidence="2">The sequence shown here is derived from an EMBL/GenBank/DDBJ whole genome shotgun (WGS) entry which is preliminary data.</text>
</comment>
<evidence type="ECO:0000256" key="1">
    <source>
        <dbReference type="SAM" id="MobiDB-lite"/>
    </source>
</evidence>